<dbReference type="GO" id="GO:0035869">
    <property type="term" value="C:ciliary transition zone"/>
    <property type="evidence" value="ECO:0007669"/>
    <property type="project" value="TreeGrafter"/>
</dbReference>
<evidence type="ECO:0000313" key="1">
    <source>
        <dbReference type="EMBL" id="CAB4034697.1"/>
    </source>
</evidence>
<sequence length="224" mass="26188">MSEKDTANTKEKQNKYDELIIAQQENIKKLEKEISMLKKNIEKYSSTLSKSKKRNDEVGNSIEKIFEGEKGKFRETLEKFSEILFDVGKYKEKHVCMIYDKVIGELSLSRCRCKQATFNIDFALKSQKDEMRKEKHLKKIKETEPLDKQKFSKAQSTLLASVVETEKAFHCLKEELESFDKQRVDELRAVLLAFTESELKYHSHALELYSRGFNMLRQNGKLVG</sequence>
<dbReference type="GO" id="GO:0036064">
    <property type="term" value="C:ciliary basal body"/>
    <property type="evidence" value="ECO:0007669"/>
    <property type="project" value="TreeGrafter"/>
</dbReference>
<dbReference type="SUPFAM" id="SSF103657">
    <property type="entry name" value="BAR/IMD domain-like"/>
    <property type="match status" value="1"/>
</dbReference>
<dbReference type="PANTHER" id="PTHR21223:SF2">
    <property type="entry name" value="CBY1-INTERACTING BAR DOMAIN-CONTAINING PROTEIN HOMOLOG"/>
    <property type="match status" value="1"/>
</dbReference>
<dbReference type="InterPro" id="IPR009602">
    <property type="entry name" value="CBAR/FAM92"/>
</dbReference>
<reference evidence="1" key="1">
    <citation type="submission" date="2020-04" db="EMBL/GenBank/DDBJ databases">
        <authorList>
            <person name="Alioto T."/>
            <person name="Alioto T."/>
            <person name="Gomez Garrido J."/>
        </authorList>
    </citation>
    <scope>NUCLEOTIDE SEQUENCE</scope>
    <source>
        <strain evidence="1">A484AB</strain>
    </source>
</reference>
<dbReference type="GO" id="GO:0060271">
    <property type="term" value="P:cilium assembly"/>
    <property type="evidence" value="ECO:0007669"/>
    <property type="project" value="TreeGrafter"/>
</dbReference>
<gene>
    <name evidence="1" type="ORF">PACLA_8A057165</name>
</gene>
<dbReference type="Gene3D" id="1.20.1270.60">
    <property type="entry name" value="Arfaptin homology (AH) domain/BAR domain"/>
    <property type="match status" value="1"/>
</dbReference>
<comment type="caution">
    <text evidence="1">The sequence shown here is derived from an EMBL/GenBank/DDBJ whole genome shotgun (WGS) entry which is preliminary data.</text>
</comment>
<keyword evidence="2" id="KW-1185">Reference proteome</keyword>
<accession>A0A7D9JTA6</accession>
<dbReference type="EMBL" id="CACRXK020020341">
    <property type="protein sequence ID" value="CAB4034697.1"/>
    <property type="molecule type" value="Genomic_DNA"/>
</dbReference>
<name>A0A7D9JTA6_PARCT</name>
<dbReference type="AlphaFoldDB" id="A0A7D9JTA6"/>
<evidence type="ECO:0000313" key="2">
    <source>
        <dbReference type="Proteomes" id="UP001152795"/>
    </source>
</evidence>
<dbReference type="Pfam" id="PF06730">
    <property type="entry name" value="FAM92"/>
    <property type="match status" value="1"/>
</dbReference>
<organism evidence="1 2">
    <name type="scientific">Paramuricea clavata</name>
    <name type="common">Red gorgonian</name>
    <name type="synonym">Violescent sea-whip</name>
    <dbReference type="NCBI Taxonomy" id="317549"/>
    <lineage>
        <taxon>Eukaryota</taxon>
        <taxon>Metazoa</taxon>
        <taxon>Cnidaria</taxon>
        <taxon>Anthozoa</taxon>
        <taxon>Octocorallia</taxon>
        <taxon>Malacalcyonacea</taxon>
        <taxon>Plexauridae</taxon>
        <taxon>Paramuricea</taxon>
    </lineage>
</organism>
<dbReference type="PANTHER" id="PTHR21223">
    <property type="entry name" value="CBY1-INTERACTING BAR DOMAIN-CONTAINING PROTEIN HOMOLOG"/>
    <property type="match status" value="1"/>
</dbReference>
<dbReference type="Proteomes" id="UP001152795">
    <property type="component" value="Unassembled WGS sequence"/>
</dbReference>
<proteinExistence type="predicted"/>
<dbReference type="InterPro" id="IPR027267">
    <property type="entry name" value="AH/BAR_dom_sf"/>
</dbReference>
<dbReference type="OrthoDB" id="60621at2759"/>
<protein>
    <submittedName>
        <fullName evidence="1">Uncharacterized protein</fullName>
    </submittedName>
</protein>